<keyword evidence="1" id="KW-0732">Signal</keyword>
<evidence type="ECO:0000259" key="2">
    <source>
        <dbReference type="PROSITE" id="PS00022"/>
    </source>
</evidence>
<dbReference type="EMBL" id="KB206683">
    <property type="protein sequence ID" value="ELP89049.1"/>
    <property type="molecule type" value="Genomic_DNA"/>
</dbReference>
<reference evidence="3 4" key="1">
    <citation type="submission" date="2012-10" db="EMBL/GenBank/DDBJ databases">
        <authorList>
            <person name="Zafar N."/>
            <person name="Inman J."/>
            <person name="Hall N."/>
            <person name="Lorenzi H."/>
            <person name="Caler E."/>
        </authorList>
    </citation>
    <scope>NUCLEOTIDE SEQUENCE [LARGE SCALE GENOMIC DNA]</scope>
    <source>
        <strain evidence="3 4">IP1</strain>
    </source>
</reference>
<evidence type="ECO:0000256" key="1">
    <source>
        <dbReference type="SAM" id="SignalP"/>
    </source>
</evidence>
<evidence type="ECO:0000313" key="3">
    <source>
        <dbReference type="EMBL" id="ELP89049.1"/>
    </source>
</evidence>
<organism evidence="3 4">
    <name type="scientific">Entamoeba invadens IP1</name>
    <dbReference type="NCBI Taxonomy" id="370355"/>
    <lineage>
        <taxon>Eukaryota</taxon>
        <taxon>Amoebozoa</taxon>
        <taxon>Evosea</taxon>
        <taxon>Archamoebae</taxon>
        <taxon>Mastigamoebida</taxon>
        <taxon>Entamoebidae</taxon>
        <taxon>Entamoeba</taxon>
    </lineage>
</organism>
<dbReference type="Proteomes" id="UP000014680">
    <property type="component" value="Unassembled WGS sequence"/>
</dbReference>
<dbReference type="GeneID" id="14888044"/>
<protein>
    <submittedName>
        <fullName evidence="3">Protein kinase domain containing protein</fullName>
    </submittedName>
</protein>
<sequence length="563" mass="64240">MLLLFFFTFSFSQKCSSGCIGGCLSDYTCLGQCKNTYENDTSCLLCKDIYHTAAAVSSVYLPHNNSCEQKTQIINKKKWLPPQSYMTEIYVDIPTVFKIDENSDIDYSFCYYNPKYRIGKWIKLNMTLVKAPFIAFNFSKTAPVDVTVDLTLNQEEFSVGACTAHFLMSKNVTQRFFKGPNVPPTNPITGERYTEFMYYLFISTNEIADFEFSVHVVESVDKIWDVSFDIPPTEIDEIARSGEKRDVYIEFETYGTFHFPSCMPSMLFKMAIFTIEFSGNYSVRLSTKKLNKMNYLQEFAVEQDIDNHVTTSCVNVWNGALHGNQDQISNVGVEIKLSSTLKNTNKLEFNYSDPQNSNFVKKSLISSKYSDIKMVKVNNKYVTKSAQEVILKNEGVDGPSKKRYFAIMSQDYFNAITLEYEVICKNDCNMYKRQGFCLTSYSKCQCVDGYGGDDCHLKCYHNNKWQVTDTTNLCYFGTTNCDQYCACATGTTLVGHICISNECRSGKIGSGEQCKQTTEGCNENCYCDTNSYVFKNNTCVPKTCGNNKIDKIYLNNQFIREEE</sequence>
<gene>
    <name evidence="3" type="ORF">EIN_164790</name>
</gene>
<proteinExistence type="predicted"/>
<feature type="domain" description="EGF-like" evidence="2">
    <location>
        <begin position="444"/>
        <end position="455"/>
    </location>
</feature>
<dbReference type="OrthoDB" id="9998912at2759"/>
<feature type="non-terminal residue" evidence="3">
    <location>
        <position position="563"/>
    </location>
</feature>
<keyword evidence="4" id="KW-1185">Reference proteome</keyword>
<dbReference type="VEuPathDB" id="AmoebaDB:EIN_164790"/>
<feature type="signal peptide" evidence="1">
    <location>
        <begin position="1"/>
        <end position="17"/>
    </location>
</feature>
<dbReference type="AlphaFoldDB" id="A0A0A1UA79"/>
<accession>A0A0A1UA79</accession>
<keyword evidence="3" id="KW-0808">Transferase</keyword>
<evidence type="ECO:0000313" key="4">
    <source>
        <dbReference type="Proteomes" id="UP000014680"/>
    </source>
</evidence>
<feature type="chain" id="PRO_5001991032" evidence="1">
    <location>
        <begin position="18"/>
        <end position="563"/>
    </location>
</feature>
<dbReference type="PROSITE" id="PS00022">
    <property type="entry name" value="EGF_1"/>
    <property type="match status" value="1"/>
</dbReference>
<dbReference type="KEGG" id="eiv:EIN_164790"/>
<feature type="non-terminal residue" evidence="3">
    <location>
        <position position="1"/>
    </location>
</feature>
<keyword evidence="3" id="KW-0418">Kinase</keyword>
<dbReference type="GO" id="GO:0016301">
    <property type="term" value="F:kinase activity"/>
    <property type="evidence" value="ECO:0007669"/>
    <property type="project" value="UniProtKB-KW"/>
</dbReference>
<dbReference type="InterPro" id="IPR000742">
    <property type="entry name" value="EGF"/>
</dbReference>
<name>A0A0A1UA79_ENTIV</name>
<dbReference type="RefSeq" id="XP_004255820.1">
    <property type="nucleotide sequence ID" value="XM_004255772.1"/>
</dbReference>